<keyword evidence="2" id="KW-1185">Reference proteome</keyword>
<protein>
    <submittedName>
        <fullName evidence="1">Uncharacterized protein</fullName>
    </submittedName>
</protein>
<dbReference type="AlphaFoldDB" id="A0A4Y7IN53"/>
<evidence type="ECO:0000313" key="2">
    <source>
        <dbReference type="Proteomes" id="UP000316621"/>
    </source>
</evidence>
<dbReference type="Gramene" id="RZC48885">
    <property type="protein sequence ID" value="RZC48885"/>
    <property type="gene ID" value="C5167_017308"/>
</dbReference>
<dbReference type="EMBL" id="CM010716">
    <property type="protein sequence ID" value="RZC48885.1"/>
    <property type="molecule type" value="Genomic_DNA"/>
</dbReference>
<proteinExistence type="predicted"/>
<gene>
    <name evidence="1" type="ORF">C5167_017308</name>
</gene>
<evidence type="ECO:0000313" key="1">
    <source>
        <dbReference type="EMBL" id="RZC48885.1"/>
    </source>
</evidence>
<sequence length="70" mass="8176">MLKLSLKRASYPAHIRKKALSVLMPSSDRIVREILQRPEMMLHMRLSMKTSNSFPGLLFTQDDQMMPNEE</sequence>
<organism evidence="1 2">
    <name type="scientific">Papaver somniferum</name>
    <name type="common">Opium poppy</name>
    <dbReference type="NCBI Taxonomy" id="3469"/>
    <lineage>
        <taxon>Eukaryota</taxon>
        <taxon>Viridiplantae</taxon>
        <taxon>Streptophyta</taxon>
        <taxon>Embryophyta</taxon>
        <taxon>Tracheophyta</taxon>
        <taxon>Spermatophyta</taxon>
        <taxon>Magnoliopsida</taxon>
        <taxon>Ranunculales</taxon>
        <taxon>Papaveraceae</taxon>
        <taxon>Papaveroideae</taxon>
        <taxon>Papaver</taxon>
    </lineage>
</organism>
<accession>A0A4Y7IN53</accession>
<reference evidence="1 2" key="1">
    <citation type="journal article" date="2018" name="Science">
        <title>The opium poppy genome and morphinan production.</title>
        <authorList>
            <person name="Guo L."/>
            <person name="Winzer T."/>
            <person name="Yang X."/>
            <person name="Li Y."/>
            <person name="Ning Z."/>
            <person name="He Z."/>
            <person name="Teodor R."/>
            <person name="Lu Y."/>
            <person name="Bowser T.A."/>
            <person name="Graham I.A."/>
            <person name="Ye K."/>
        </authorList>
    </citation>
    <scope>NUCLEOTIDE SEQUENCE [LARGE SCALE GENOMIC DNA]</scope>
    <source>
        <strain evidence="2">cv. HN1</strain>
        <tissue evidence="1">Leaves</tissue>
    </source>
</reference>
<dbReference type="Proteomes" id="UP000316621">
    <property type="component" value="Chromosome 2"/>
</dbReference>
<name>A0A4Y7IN53_PAPSO</name>